<comment type="caution">
    <text evidence="2">The sequence shown here is derived from an EMBL/GenBank/DDBJ whole genome shotgun (WGS) entry which is preliminary data.</text>
</comment>
<protein>
    <submittedName>
        <fullName evidence="2">Uncharacterized protein</fullName>
    </submittedName>
</protein>
<feature type="transmembrane region" description="Helical" evidence="1">
    <location>
        <begin position="367"/>
        <end position="387"/>
    </location>
</feature>
<evidence type="ECO:0000256" key="1">
    <source>
        <dbReference type="SAM" id="Phobius"/>
    </source>
</evidence>
<evidence type="ECO:0000313" key="2">
    <source>
        <dbReference type="EMBL" id="EKD66857.1"/>
    </source>
</evidence>
<keyword evidence="1" id="KW-1133">Transmembrane helix</keyword>
<dbReference type="AlphaFoldDB" id="K2AYM3"/>
<gene>
    <name evidence="2" type="ORF">ACD_49C00007G0001</name>
</gene>
<organism evidence="2">
    <name type="scientific">uncultured bacterium</name>
    <name type="common">gcode 4</name>
    <dbReference type="NCBI Taxonomy" id="1234023"/>
    <lineage>
        <taxon>Bacteria</taxon>
        <taxon>environmental samples</taxon>
    </lineage>
</organism>
<dbReference type="EMBL" id="AMFJ01021593">
    <property type="protein sequence ID" value="EKD66857.1"/>
    <property type="molecule type" value="Genomic_DNA"/>
</dbReference>
<sequence length="407" mass="47538">MTNEITFELVQKYVELTSFIQDANSTGRRSIEGTIQPCDFARVQEILNELVNKLGLLDPFIPDFDCDDGQIIIDFPSFYYESLEILLREQPLFRSSLPDQIIYFKNEDFIYIPKSSNNEKNENIKKYIDCVELYNLLKISSDHISKSILDEESLFFLGKRRLEVVNNLSTTCDIKIAKLDAFRSNFYEIEIHKDPIKQIISDSLINYFNHDKKISINNITANFDNIFEVINNNYNMYLSEFTFEKIKKEVEKFRTESITRLNKAFTDIQMQIITIPASLIVVASSLKTGKDFSFLVNSIILMGAIFFAIAVLFMCENQKDTLDNIKYEINAQENTFSNDPLFSDKKEITGNFIILNKRYERQIRNILIVKLSIIFSILIMFSIYFYYNFLNSCLTVNILFLENFTCI</sequence>
<feature type="transmembrane region" description="Helical" evidence="1">
    <location>
        <begin position="292"/>
        <end position="315"/>
    </location>
</feature>
<keyword evidence="1" id="KW-0812">Transmembrane</keyword>
<keyword evidence="1" id="KW-0472">Membrane</keyword>
<accession>K2AYM3</accession>
<name>K2AYM3_9BACT</name>
<reference evidence="2" key="1">
    <citation type="journal article" date="2012" name="Science">
        <title>Fermentation, hydrogen, and sulfur metabolism in multiple uncultivated bacterial phyla.</title>
        <authorList>
            <person name="Wrighton K.C."/>
            <person name="Thomas B.C."/>
            <person name="Sharon I."/>
            <person name="Miller C.S."/>
            <person name="Castelle C.J."/>
            <person name="VerBerkmoes N.C."/>
            <person name="Wilkins M.J."/>
            <person name="Hettich R.L."/>
            <person name="Lipton M.S."/>
            <person name="Williams K.H."/>
            <person name="Long P.E."/>
            <person name="Banfield J.F."/>
        </authorList>
    </citation>
    <scope>NUCLEOTIDE SEQUENCE [LARGE SCALE GENOMIC DNA]</scope>
</reference>
<proteinExistence type="predicted"/>